<feature type="chain" id="PRO_5043122778" evidence="9">
    <location>
        <begin position="25"/>
        <end position="208"/>
    </location>
</feature>
<dbReference type="Proteomes" id="UP000274131">
    <property type="component" value="Unassembled WGS sequence"/>
</dbReference>
<dbReference type="PANTHER" id="PTHR21016:SF4">
    <property type="entry name" value="TM2 DOMAIN-CONTAINING PROTEIN 2"/>
    <property type="match status" value="1"/>
</dbReference>
<evidence type="ECO:0000256" key="4">
    <source>
        <dbReference type="ARBA" id="ARBA00022729"/>
    </source>
</evidence>
<name>A0A0N4V914_ENTVE</name>
<reference evidence="11 12" key="2">
    <citation type="submission" date="2018-10" db="EMBL/GenBank/DDBJ databases">
        <authorList>
            <consortium name="Pathogen Informatics"/>
        </authorList>
    </citation>
    <scope>NUCLEOTIDE SEQUENCE [LARGE SCALE GENOMIC DNA]</scope>
</reference>
<evidence type="ECO:0000256" key="6">
    <source>
        <dbReference type="ARBA" id="ARBA00023136"/>
    </source>
</evidence>
<keyword evidence="3 8" id="KW-0812">Transmembrane</keyword>
<feature type="transmembrane region" description="Helical" evidence="8">
    <location>
        <begin position="141"/>
        <end position="159"/>
    </location>
</feature>
<evidence type="ECO:0000256" key="3">
    <source>
        <dbReference type="ARBA" id="ARBA00022692"/>
    </source>
</evidence>
<evidence type="ECO:0000256" key="8">
    <source>
        <dbReference type="SAM" id="Phobius"/>
    </source>
</evidence>
<feature type="transmembrane region" description="Helical" evidence="8">
    <location>
        <begin position="171"/>
        <end position="192"/>
    </location>
</feature>
<evidence type="ECO:0000256" key="2">
    <source>
        <dbReference type="ARBA" id="ARBA00008284"/>
    </source>
</evidence>
<gene>
    <name evidence="11" type="ORF">EVEC_LOCUS6435</name>
</gene>
<evidence type="ECO:0000313" key="11">
    <source>
        <dbReference type="EMBL" id="VDD91684.1"/>
    </source>
</evidence>
<evidence type="ECO:0000256" key="9">
    <source>
        <dbReference type="SAM" id="SignalP"/>
    </source>
</evidence>
<keyword evidence="4 9" id="KW-0732">Signal</keyword>
<evidence type="ECO:0000256" key="1">
    <source>
        <dbReference type="ARBA" id="ARBA00004141"/>
    </source>
</evidence>
<dbReference type="OrthoDB" id="408511at2759"/>
<dbReference type="InterPro" id="IPR007829">
    <property type="entry name" value="TM2"/>
</dbReference>
<sequence>MQLLSAVARTLLLLSVAVRSSVCAGPKNVFMISRNGREFPFSVFSNSVFSGENYTDECSDEDGFLENSGEFNPYGPLVPCEFLDERFVLYFNFVPGSCLKFGGTRYDQVERTNVSCYVLPCIECHGNRVFYREVPCIKYTGHYFLSTVLYSVFLGMLAVDRFCLGYSAIAVGKLMTLGGLGIWWLVDIFLLLSGRLMPADGSNWQPYY</sequence>
<keyword evidence="12" id="KW-1185">Reference proteome</keyword>
<dbReference type="Pfam" id="PF05154">
    <property type="entry name" value="TM2"/>
    <property type="match status" value="1"/>
</dbReference>
<evidence type="ECO:0000313" key="13">
    <source>
        <dbReference type="WBParaSite" id="EVEC_0000688701-mRNA-1"/>
    </source>
</evidence>
<feature type="signal peptide" evidence="9">
    <location>
        <begin position="1"/>
        <end position="24"/>
    </location>
</feature>
<proteinExistence type="inferred from homology"/>
<dbReference type="AlphaFoldDB" id="A0A0N4V914"/>
<comment type="subcellular location">
    <subcellularLocation>
        <location evidence="1">Membrane</location>
        <topology evidence="1">Multi-pass membrane protein</topology>
    </subcellularLocation>
</comment>
<reference evidence="13" key="1">
    <citation type="submission" date="2017-02" db="UniProtKB">
        <authorList>
            <consortium name="WormBaseParasite"/>
        </authorList>
    </citation>
    <scope>IDENTIFICATION</scope>
</reference>
<dbReference type="EMBL" id="UXUI01008510">
    <property type="protein sequence ID" value="VDD91684.1"/>
    <property type="molecule type" value="Genomic_DNA"/>
</dbReference>
<evidence type="ECO:0000256" key="5">
    <source>
        <dbReference type="ARBA" id="ARBA00022989"/>
    </source>
</evidence>
<dbReference type="WBParaSite" id="EVEC_0000688701-mRNA-1">
    <property type="protein sequence ID" value="EVEC_0000688701-mRNA-1"/>
    <property type="gene ID" value="EVEC_0000688701"/>
</dbReference>
<keyword evidence="5 8" id="KW-1133">Transmembrane helix</keyword>
<accession>A0A0N4V914</accession>
<evidence type="ECO:0000313" key="12">
    <source>
        <dbReference type="Proteomes" id="UP000274131"/>
    </source>
</evidence>
<keyword evidence="7" id="KW-0325">Glycoprotein</keyword>
<evidence type="ECO:0000256" key="7">
    <source>
        <dbReference type="ARBA" id="ARBA00023180"/>
    </source>
</evidence>
<protein>
    <submittedName>
        <fullName evidence="13">TM2 domain-containing protein</fullName>
    </submittedName>
</protein>
<comment type="similarity">
    <text evidence="2">Belongs to the TM2 family.</text>
</comment>
<dbReference type="STRING" id="51028.A0A0N4V914"/>
<evidence type="ECO:0000259" key="10">
    <source>
        <dbReference type="Pfam" id="PF05154"/>
    </source>
</evidence>
<dbReference type="PANTHER" id="PTHR21016">
    <property type="entry name" value="BETA-AMYLOID BINDING PROTEIN-RELATED"/>
    <property type="match status" value="1"/>
</dbReference>
<dbReference type="InterPro" id="IPR050932">
    <property type="entry name" value="TM2D1-3-like"/>
</dbReference>
<keyword evidence="6 8" id="KW-0472">Membrane</keyword>
<feature type="domain" description="TM2" evidence="10">
    <location>
        <begin position="142"/>
        <end position="189"/>
    </location>
</feature>
<organism evidence="13">
    <name type="scientific">Enterobius vermicularis</name>
    <name type="common">Human pinworm</name>
    <dbReference type="NCBI Taxonomy" id="51028"/>
    <lineage>
        <taxon>Eukaryota</taxon>
        <taxon>Metazoa</taxon>
        <taxon>Ecdysozoa</taxon>
        <taxon>Nematoda</taxon>
        <taxon>Chromadorea</taxon>
        <taxon>Rhabditida</taxon>
        <taxon>Spirurina</taxon>
        <taxon>Oxyuridomorpha</taxon>
        <taxon>Oxyuroidea</taxon>
        <taxon>Oxyuridae</taxon>
        <taxon>Enterobius</taxon>
    </lineage>
</organism>
<dbReference type="GO" id="GO:0016020">
    <property type="term" value="C:membrane"/>
    <property type="evidence" value="ECO:0007669"/>
    <property type="project" value="UniProtKB-SubCell"/>
</dbReference>